<dbReference type="GO" id="GO:0003677">
    <property type="term" value="F:DNA binding"/>
    <property type="evidence" value="ECO:0007669"/>
    <property type="project" value="InterPro"/>
</dbReference>
<dbReference type="PANTHER" id="PTHR40516:SF1">
    <property type="entry name" value="ANTITOXIN CHPS-RELATED"/>
    <property type="match status" value="1"/>
</dbReference>
<dbReference type="InterPro" id="IPR037914">
    <property type="entry name" value="SpoVT-AbrB_sf"/>
</dbReference>
<dbReference type="EMBL" id="MFLL01000033">
    <property type="protein sequence ID" value="OGG68434.1"/>
    <property type="molecule type" value="Genomic_DNA"/>
</dbReference>
<dbReference type="Proteomes" id="UP000176914">
    <property type="component" value="Unassembled WGS sequence"/>
</dbReference>
<proteinExistence type="predicted"/>
<name>A0A1F6E3Z6_9BACT</name>
<dbReference type="InterPro" id="IPR039052">
    <property type="entry name" value="Antitox_PemI-like"/>
</dbReference>
<comment type="caution">
    <text evidence="2">The sequence shown here is derived from an EMBL/GenBank/DDBJ whole genome shotgun (WGS) entry which is preliminary data.</text>
</comment>
<dbReference type="SUPFAM" id="SSF89447">
    <property type="entry name" value="AbrB/MazE/MraZ-like"/>
    <property type="match status" value="1"/>
</dbReference>
<dbReference type="Gene3D" id="2.10.260.10">
    <property type="match status" value="1"/>
</dbReference>
<gene>
    <name evidence="2" type="ORF">A3C20_00620</name>
</gene>
<accession>A0A1F6E3Z6</accession>
<sequence length="80" mass="9068">MTTKIQKWGNSLAVRVPRDLVHKARLREGTVVTISSEGLALVVRTAKKEPLTLESLVGNIKPRQLHREIDWGGKRGREVW</sequence>
<dbReference type="Pfam" id="PF04014">
    <property type="entry name" value="MazE_antitoxin"/>
    <property type="match status" value="1"/>
</dbReference>
<feature type="domain" description="SpoVT-AbrB" evidence="1">
    <location>
        <begin position="6"/>
        <end position="51"/>
    </location>
</feature>
<organism evidence="2 3">
    <name type="scientific">Candidatus Kaiserbacteria bacterium RIFCSPHIGHO2_02_FULL_55_25</name>
    <dbReference type="NCBI Taxonomy" id="1798498"/>
    <lineage>
        <taxon>Bacteria</taxon>
        <taxon>Candidatus Kaiseribacteriota</taxon>
    </lineage>
</organism>
<dbReference type="SMART" id="SM00966">
    <property type="entry name" value="SpoVT_AbrB"/>
    <property type="match status" value="1"/>
</dbReference>
<dbReference type="AlphaFoldDB" id="A0A1F6E3Z6"/>
<reference evidence="2 3" key="1">
    <citation type="journal article" date="2016" name="Nat. Commun.">
        <title>Thousands of microbial genomes shed light on interconnected biogeochemical processes in an aquifer system.</title>
        <authorList>
            <person name="Anantharaman K."/>
            <person name="Brown C.T."/>
            <person name="Hug L.A."/>
            <person name="Sharon I."/>
            <person name="Castelle C.J."/>
            <person name="Probst A.J."/>
            <person name="Thomas B.C."/>
            <person name="Singh A."/>
            <person name="Wilkins M.J."/>
            <person name="Karaoz U."/>
            <person name="Brodie E.L."/>
            <person name="Williams K.H."/>
            <person name="Hubbard S.S."/>
            <person name="Banfield J.F."/>
        </authorList>
    </citation>
    <scope>NUCLEOTIDE SEQUENCE [LARGE SCALE GENOMIC DNA]</scope>
</reference>
<dbReference type="InterPro" id="IPR007159">
    <property type="entry name" value="SpoVT-AbrB_dom"/>
</dbReference>
<dbReference type="PANTHER" id="PTHR40516">
    <property type="entry name" value="ANTITOXIN CHPS-RELATED"/>
    <property type="match status" value="1"/>
</dbReference>
<evidence type="ECO:0000313" key="2">
    <source>
        <dbReference type="EMBL" id="OGG68434.1"/>
    </source>
</evidence>
<evidence type="ECO:0000313" key="3">
    <source>
        <dbReference type="Proteomes" id="UP000176914"/>
    </source>
</evidence>
<dbReference type="GO" id="GO:0097351">
    <property type="term" value="F:toxin sequestering activity"/>
    <property type="evidence" value="ECO:0007669"/>
    <property type="project" value="InterPro"/>
</dbReference>
<evidence type="ECO:0000259" key="1">
    <source>
        <dbReference type="SMART" id="SM00966"/>
    </source>
</evidence>
<protein>
    <recommendedName>
        <fullName evidence="1">SpoVT-AbrB domain-containing protein</fullName>
    </recommendedName>
</protein>